<dbReference type="GeneID" id="8848320"/>
<keyword evidence="5" id="KW-1185">Reference proteome</keyword>
<accession>D2VEE5</accession>
<proteinExistence type="predicted"/>
<keyword evidence="3" id="KW-1133">Transmembrane helix</keyword>
<sequence>MSSIFHVPILILIVLIASQWWYLNQERTLNQSSSPNIDLGLLSKDCSSQLVKNFYFEKALSQYKEKCLVEKKCGSESLEGSAENVIKQIDELVSNQKKQALERRCNNLIIHSENVQILPKQTIVDPKLDAICGNSTECIQTVHEMIIYHQAFAFAVQKLKLDQESVKRFLQLQITNLGEKANSILEFIRNPQGIEGPSGFSISLKPTHSSHHSFIQSVFYGLMALALGWLYLMFCTFVQVEDDYSKKMAEATRETDELKKKLKEATVKVLEKELEKEKQKIEEYERTITELKNLLSEMNNELMEDKSIELEAELKVVKESNSKLLKCMEERDEQITSLEEEIKGLKSQTETLSEEAKNLKESLKEKDNEVVILTELVKSEDQLLQVDQAEINNLSSIVNQADEGITYLKNDLNTIRTVLASTEEKLNKSVKEKERIYDEYETVQRDVKRLTEEKLEMEKEIQMLKQRSPRTFKSSPSREKEENRRLKEKIELLEKKLKLSLKKIPSDQNLINNLPIINTTATTPSSSSTSTSPSTEQDKDELIKRLKEKLEIKENKLKAAIVSKLEVVERLKNYEADAHFSTASVGPGANQPHQQPQQPVQQKVATPRNNKKNL</sequence>
<feature type="region of interest" description="Disordered" evidence="2">
    <location>
        <begin position="518"/>
        <end position="540"/>
    </location>
</feature>
<feature type="transmembrane region" description="Helical" evidence="3">
    <location>
        <begin position="6"/>
        <end position="23"/>
    </location>
</feature>
<feature type="transmembrane region" description="Helical" evidence="3">
    <location>
        <begin position="218"/>
        <end position="240"/>
    </location>
</feature>
<protein>
    <submittedName>
        <fullName evidence="4">Predicted protein</fullName>
    </submittedName>
</protein>
<evidence type="ECO:0000256" key="2">
    <source>
        <dbReference type="SAM" id="MobiDB-lite"/>
    </source>
</evidence>
<feature type="compositionally biased region" description="Low complexity" evidence="2">
    <location>
        <begin position="591"/>
        <end position="602"/>
    </location>
</feature>
<keyword evidence="3" id="KW-0812">Transmembrane</keyword>
<evidence type="ECO:0000256" key="1">
    <source>
        <dbReference type="SAM" id="Coils"/>
    </source>
</evidence>
<dbReference type="EMBL" id="GG738866">
    <property type="protein sequence ID" value="EFC44786.1"/>
    <property type="molecule type" value="Genomic_DNA"/>
</dbReference>
<evidence type="ECO:0000256" key="3">
    <source>
        <dbReference type="SAM" id="Phobius"/>
    </source>
</evidence>
<reference evidence="4 5" key="1">
    <citation type="journal article" date="2010" name="Cell">
        <title>The genome of Naegleria gruberi illuminates early eukaryotic versatility.</title>
        <authorList>
            <person name="Fritz-Laylin L.K."/>
            <person name="Prochnik S.E."/>
            <person name="Ginger M.L."/>
            <person name="Dacks J.B."/>
            <person name="Carpenter M.L."/>
            <person name="Field M.C."/>
            <person name="Kuo A."/>
            <person name="Paredez A."/>
            <person name="Chapman J."/>
            <person name="Pham J."/>
            <person name="Shu S."/>
            <person name="Neupane R."/>
            <person name="Cipriano M."/>
            <person name="Mancuso J."/>
            <person name="Tu H."/>
            <person name="Salamov A."/>
            <person name="Lindquist E."/>
            <person name="Shapiro H."/>
            <person name="Lucas S."/>
            <person name="Grigoriev I.V."/>
            <person name="Cande W.Z."/>
            <person name="Fulton C."/>
            <person name="Rokhsar D.S."/>
            <person name="Dawson S.C."/>
        </authorList>
    </citation>
    <scope>NUCLEOTIDE SEQUENCE [LARGE SCALE GENOMIC DNA]</scope>
    <source>
        <strain evidence="4 5">NEG-M</strain>
    </source>
</reference>
<keyword evidence="1" id="KW-0175">Coiled coil</keyword>
<dbReference type="Proteomes" id="UP000006671">
    <property type="component" value="Unassembled WGS sequence"/>
</dbReference>
<dbReference type="VEuPathDB" id="AmoebaDB:NAEGRDRAFT_67250"/>
<feature type="region of interest" description="Disordered" evidence="2">
    <location>
        <begin position="463"/>
        <end position="484"/>
    </location>
</feature>
<evidence type="ECO:0000313" key="4">
    <source>
        <dbReference type="EMBL" id="EFC44786.1"/>
    </source>
</evidence>
<name>D2VEE5_NAEGR</name>
<feature type="region of interest" description="Disordered" evidence="2">
    <location>
        <begin position="581"/>
        <end position="614"/>
    </location>
</feature>
<dbReference type="InParanoid" id="D2VEE5"/>
<dbReference type="KEGG" id="ngr:NAEGRDRAFT_67250"/>
<feature type="compositionally biased region" description="Low complexity" evidence="2">
    <location>
        <begin position="518"/>
        <end position="535"/>
    </location>
</feature>
<dbReference type="RefSeq" id="XP_002677530.1">
    <property type="nucleotide sequence ID" value="XM_002677484.1"/>
</dbReference>
<feature type="coiled-coil region" evidence="1">
    <location>
        <begin position="241"/>
        <end position="376"/>
    </location>
</feature>
<dbReference type="AlphaFoldDB" id="D2VEE5"/>
<keyword evidence="3" id="KW-0472">Membrane</keyword>
<evidence type="ECO:0000313" key="5">
    <source>
        <dbReference type="Proteomes" id="UP000006671"/>
    </source>
</evidence>
<dbReference type="STRING" id="5762.D2VEE5"/>
<gene>
    <name evidence="4" type="ORF">NAEGRDRAFT_67250</name>
</gene>
<organism evidence="5">
    <name type="scientific">Naegleria gruberi</name>
    <name type="common">Amoeba</name>
    <dbReference type="NCBI Taxonomy" id="5762"/>
    <lineage>
        <taxon>Eukaryota</taxon>
        <taxon>Discoba</taxon>
        <taxon>Heterolobosea</taxon>
        <taxon>Tetramitia</taxon>
        <taxon>Eutetramitia</taxon>
        <taxon>Vahlkampfiidae</taxon>
        <taxon>Naegleria</taxon>
    </lineage>
</organism>